<protein>
    <recommendedName>
        <fullName evidence="1">Purple acid phosphatase C-terminal domain-containing protein</fullName>
    </recommendedName>
</protein>
<reference evidence="3" key="1">
    <citation type="submission" date="2021-02" db="EMBL/GenBank/DDBJ databases">
        <authorList>
            <person name="Nowell W R."/>
        </authorList>
    </citation>
    <scope>NUCLEOTIDE SEQUENCE</scope>
</reference>
<name>A0A819WHE2_9BILA</name>
<dbReference type="PANTHER" id="PTHR45867">
    <property type="entry name" value="PURPLE ACID PHOSPHATASE"/>
    <property type="match status" value="1"/>
</dbReference>
<dbReference type="Pfam" id="PF14008">
    <property type="entry name" value="Metallophos_C"/>
    <property type="match status" value="1"/>
</dbReference>
<dbReference type="SUPFAM" id="SSF56300">
    <property type="entry name" value="Metallo-dependent phosphatases"/>
    <property type="match status" value="1"/>
</dbReference>
<dbReference type="Proteomes" id="UP000663845">
    <property type="component" value="Unassembled WGS sequence"/>
</dbReference>
<sequence length="196" mass="21615">MPGDESAGYKNMWYSFDYGMVHVVIINTETDFPDAPSGPNTSLNGGNFQGLTQQLAWFERDLEAANANRDQLPAVPGNCDVCRIAFEPFIVEYNVDFYFGGHVHWYERLYPIDANGNPVSTNYYNQTGPIHVTNGAGGAPEGKASVDTTIDASAKIVSAYGYTRLELIHASNARLSFIDSSTLQEADSVDIFRNRQ</sequence>
<feature type="domain" description="Purple acid phosphatase C-terminal" evidence="1">
    <location>
        <begin position="128"/>
        <end position="187"/>
    </location>
</feature>
<organism evidence="3 4">
    <name type="scientific">Adineta steineri</name>
    <dbReference type="NCBI Taxonomy" id="433720"/>
    <lineage>
        <taxon>Eukaryota</taxon>
        <taxon>Metazoa</taxon>
        <taxon>Spiralia</taxon>
        <taxon>Gnathifera</taxon>
        <taxon>Rotifera</taxon>
        <taxon>Eurotatoria</taxon>
        <taxon>Bdelloidea</taxon>
        <taxon>Adinetida</taxon>
        <taxon>Adinetidae</taxon>
        <taxon>Adineta</taxon>
    </lineage>
</organism>
<dbReference type="Gene3D" id="3.60.21.10">
    <property type="match status" value="1"/>
</dbReference>
<evidence type="ECO:0000313" key="3">
    <source>
        <dbReference type="EMBL" id="CAF4124526.1"/>
    </source>
</evidence>
<dbReference type="EMBL" id="CAJNOG010000008">
    <property type="protein sequence ID" value="CAF0737657.1"/>
    <property type="molecule type" value="Genomic_DNA"/>
</dbReference>
<evidence type="ECO:0000259" key="1">
    <source>
        <dbReference type="Pfam" id="PF14008"/>
    </source>
</evidence>
<gene>
    <name evidence="2" type="ORF">JYZ213_LOCUS1660</name>
    <name evidence="3" type="ORF">OXD698_LOCUS36676</name>
</gene>
<evidence type="ECO:0000313" key="2">
    <source>
        <dbReference type="EMBL" id="CAF0737657.1"/>
    </source>
</evidence>
<proteinExistence type="predicted"/>
<dbReference type="PANTHER" id="PTHR45867:SF3">
    <property type="entry name" value="ACID PHOSPHATASE TYPE 7"/>
    <property type="match status" value="1"/>
</dbReference>
<comment type="caution">
    <text evidence="3">The sequence shown here is derived from an EMBL/GenBank/DDBJ whole genome shotgun (WGS) entry which is preliminary data.</text>
</comment>
<evidence type="ECO:0000313" key="4">
    <source>
        <dbReference type="Proteomes" id="UP000663844"/>
    </source>
</evidence>
<dbReference type="InterPro" id="IPR029052">
    <property type="entry name" value="Metallo-depent_PP-like"/>
</dbReference>
<accession>A0A819WHE2</accession>
<dbReference type="AlphaFoldDB" id="A0A819WHE2"/>
<dbReference type="Proteomes" id="UP000663844">
    <property type="component" value="Unassembled WGS sequence"/>
</dbReference>
<dbReference type="EMBL" id="CAJOAZ010006130">
    <property type="protein sequence ID" value="CAF4124526.1"/>
    <property type="molecule type" value="Genomic_DNA"/>
</dbReference>
<dbReference type="InterPro" id="IPR025733">
    <property type="entry name" value="PAPs_C"/>
</dbReference>